<accession>A0ABV2ITB8</accession>
<dbReference type="SUPFAM" id="SSF54427">
    <property type="entry name" value="NTF2-like"/>
    <property type="match status" value="1"/>
</dbReference>
<dbReference type="RefSeq" id="WP_354553892.1">
    <property type="nucleotide sequence ID" value="NZ_JBEPMB010000001.1"/>
</dbReference>
<feature type="domain" description="DUF4440" evidence="1">
    <location>
        <begin position="9"/>
        <end position="113"/>
    </location>
</feature>
<evidence type="ECO:0000259" key="1">
    <source>
        <dbReference type="Pfam" id="PF14534"/>
    </source>
</evidence>
<proteinExistence type="predicted"/>
<name>A0ABV2ITB8_9HYPH</name>
<sequence>MTADEQALVDAEAAFNRAMISNDPAKIRECISADWILVTPERGPIPGAAVLDAIASGTLVHDTMTKQSRVVRALGDTGFVTGRGHNTGWFRGDPISADEWITDIYRRVEGRWLCELTHLTPAAAPDEKA</sequence>
<dbReference type="Proteomes" id="UP001549047">
    <property type="component" value="Unassembled WGS sequence"/>
</dbReference>
<evidence type="ECO:0000313" key="3">
    <source>
        <dbReference type="Proteomes" id="UP001549047"/>
    </source>
</evidence>
<dbReference type="EMBL" id="JBEPMB010000001">
    <property type="protein sequence ID" value="MET3611728.1"/>
    <property type="molecule type" value="Genomic_DNA"/>
</dbReference>
<dbReference type="InterPro" id="IPR032710">
    <property type="entry name" value="NTF2-like_dom_sf"/>
</dbReference>
<organism evidence="2 3">
    <name type="scientific">Rhizobium aquaticum</name>
    <dbReference type="NCBI Taxonomy" id="1549636"/>
    <lineage>
        <taxon>Bacteria</taxon>
        <taxon>Pseudomonadati</taxon>
        <taxon>Pseudomonadota</taxon>
        <taxon>Alphaproteobacteria</taxon>
        <taxon>Hyphomicrobiales</taxon>
        <taxon>Rhizobiaceae</taxon>
        <taxon>Rhizobium/Agrobacterium group</taxon>
        <taxon>Rhizobium</taxon>
    </lineage>
</organism>
<dbReference type="Pfam" id="PF14534">
    <property type="entry name" value="DUF4440"/>
    <property type="match status" value="1"/>
</dbReference>
<gene>
    <name evidence="2" type="ORF">ABID16_000033</name>
</gene>
<dbReference type="Gene3D" id="3.10.450.50">
    <property type="match status" value="1"/>
</dbReference>
<reference evidence="2 3" key="1">
    <citation type="submission" date="2024-06" db="EMBL/GenBank/DDBJ databases">
        <title>Genomic Encyclopedia of Type Strains, Phase IV (KMG-IV): sequencing the most valuable type-strain genomes for metagenomic binning, comparative biology and taxonomic classification.</title>
        <authorList>
            <person name="Goeker M."/>
        </authorList>
    </citation>
    <scope>NUCLEOTIDE SEQUENCE [LARGE SCALE GENOMIC DNA]</scope>
    <source>
        <strain evidence="2 3">DSM 29780</strain>
    </source>
</reference>
<dbReference type="InterPro" id="IPR027843">
    <property type="entry name" value="DUF4440"/>
</dbReference>
<keyword evidence="3" id="KW-1185">Reference proteome</keyword>
<protein>
    <submittedName>
        <fullName evidence="2">Ketosteroid isomerase-like protein</fullName>
    </submittedName>
</protein>
<comment type="caution">
    <text evidence="2">The sequence shown here is derived from an EMBL/GenBank/DDBJ whole genome shotgun (WGS) entry which is preliminary data.</text>
</comment>
<evidence type="ECO:0000313" key="2">
    <source>
        <dbReference type="EMBL" id="MET3611728.1"/>
    </source>
</evidence>